<evidence type="ECO:0000256" key="2">
    <source>
        <dbReference type="SAM" id="Phobius"/>
    </source>
</evidence>
<feature type="transmembrane region" description="Helical" evidence="2">
    <location>
        <begin position="70"/>
        <end position="92"/>
    </location>
</feature>
<protein>
    <submittedName>
        <fullName evidence="3">Uncharacterized protein</fullName>
    </submittedName>
</protein>
<organism evidence="3 4">
    <name type="scientific">Candida metapsilosis</name>
    <dbReference type="NCBI Taxonomy" id="273372"/>
    <lineage>
        <taxon>Eukaryota</taxon>
        <taxon>Fungi</taxon>
        <taxon>Dikarya</taxon>
        <taxon>Ascomycota</taxon>
        <taxon>Saccharomycotina</taxon>
        <taxon>Pichiomycetes</taxon>
        <taxon>Debaryomycetaceae</taxon>
        <taxon>Candida/Lodderomyces clade</taxon>
        <taxon>Candida</taxon>
    </lineage>
</organism>
<dbReference type="Proteomes" id="UP000669133">
    <property type="component" value="Unassembled WGS sequence"/>
</dbReference>
<sequence>MQLRGNVQLDSNEHVHLVKSLTGAQHQPSFTVRALSALYALVLGKQGLSQLQLERILAQFVLFSSTTFHFALTAVYIGIFVGLVMGTVLVLISHIAVASDPIVTPIQEPVVESEPELKVERVPAVYPKVKQERIVYPSDDELDEHWFLQELQNPSPRMEKQKLLDSIPESNEVVDNENGGDASDESIQAYPTPSTTGESTTNVVSEDGQSGVEGDVEGVDTTDANTSEDDQSGDATDEASVTNMTRVSGDDFIKNHQIDEPVIDSLNESES</sequence>
<dbReference type="OrthoDB" id="4024842at2759"/>
<feature type="compositionally biased region" description="Basic and acidic residues" evidence="1">
    <location>
        <begin position="248"/>
        <end position="259"/>
    </location>
</feature>
<evidence type="ECO:0000313" key="3">
    <source>
        <dbReference type="EMBL" id="KAG5420413.1"/>
    </source>
</evidence>
<keyword evidence="2" id="KW-0472">Membrane</keyword>
<gene>
    <name evidence="3" type="ORF">I9W82_002294</name>
</gene>
<keyword evidence="2" id="KW-0812">Transmembrane</keyword>
<keyword evidence="2" id="KW-1133">Transmembrane helix</keyword>
<comment type="caution">
    <text evidence="3">The sequence shown here is derived from an EMBL/GenBank/DDBJ whole genome shotgun (WGS) entry which is preliminary data.</text>
</comment>
<proteinExistence type="predicted"/>
<dbReference type="RefSeq" id="XP_067549529.1">
    <property type="nucleotide sequence ID" value="XM_067691133.1"/>
</dbReference>
<name>A0A8H8DBH5_9ASCO</name>
<evidence type="ECO:0000256" key="1">
    <source>
        <dbReference type="SAM" id="MobiDB-lite"/>
    </source>
</evidence>
<reference evidence="3 4" key="1">
    <citation type="submission" date="2020-12" db="EMBL/GenBank/DDBJ databases">
        <title>Effect of drift, selection, and recombination on the evolution of hybrid genomes in Candida yeast pathogens.</title>
        <authorList>
            <person name="Mixao V."/>
            <person name="Ksiezopolska E."/>
            <person name="Saus E."/>
            <person name="Boekhout T."/>
            <person name="Gacser A."/>
            <person name="Gabaldon T."/>
        </authorList>
    </citation>
    <scope>NUCLEOTIDE SEQUENCE [LARGE SCALE GENOMIC DNA]</scope>
    <source>
        <strain evidence="3 4">BP57</strain>
    </source>
</reference>
<dbReference type="EMBL" id="JAEOAQ010000002">
    <property type="protein sequence ID" value="KAG5420413.1"/>
    <property type="molecule type" value="Genomic_DNA"/>
</dbReference>
<evidence type="ECO:0000313" key="4">
    <source>
        <dbReference type="Proteomes" id="UP000669133"/>
    </source>
</evidence>
<feature type="region of interest" description="Disordered" evidence="1">
    <location>
        <begin position="171"/>
        <end position="271"/>
    </location>
</feature>
<dbReference type="AlphaFoldDB" id="A0A8H8DBH5"/>
<feature type="compositionally biased region" description="Acidic residues" evidence="1">
    <location>
        <begin position="214"/>
        <end position="237"/>
    </location>
</feature>
<feature type="compositionally biased region" description="Polar residues" evidence="1">
    <location>
        <begin position="185"/>
        <end position="208"/>
    </location>
</feature>
<keyword evidence="4" id="KW-1185">Reference proteome</keyword>
<dbReference type="GeneID" id="93650923"/>
<accession>A0A8H8DBH5</accession>